<gene>
    <name evidence="1" type="ORF">J1N35_008125</name>
</gene>
<accession>A0A9D4AE30</accession>
<keyword evidence="2" id="KW-1185">Reference proteome</keyword>
<evidence type="ECO:0000313" key="1">
    <source>
        <dbReference type="EMBL" id="KAH1114747.1"/>
    </source>
</evidence>
<dbReference type="EMBL" id="JAIQCV010000003">
    <property type="protein sequence ID" value="KAH1114747.1"/>
    <property type="molecule type" value="Genomic_DNA"/>
</dbReference>
<dbReference type="OrthoDB" id="970874at2759"/>
<name>A0A9D4AE30_9ROSI</name>
<sequence>MVASLIRFDDKYIFIAQAAMVIDRVLEGFIHNMGKPLIPQIRDYLQEAGFLHTSRMLGGCKIDPTLIVHC</sequence>
<comment type="caution">
    <text evidence="1">The sequence shown here is derived from an EMBL/GenBank/DDBJ whole genome shotgun (WGS) entry which is preliminary data.</text>
</comment>
<reference evidence="1 2" key="1">
    <citation type="journal article" date="2021" name="Plant Biotechnol. J.">
        <title>Multi-omics assisted identification of the key and species-specific regulatory components of drought-tolerant mechanisms in Gossypium stocksii.</title>
        <authorList>
            <person name="Yu D."/>
            <person name="Ke L."/>
            <person name="Zhang D."/>
            <person name="Wu Y."/>
            <person name="Sun Y."/>
            <person name="Mei J."/>
            <person name="Sun J."/>
            <person name="Sun Y."/>
        </authorList>
    </citation>
    <scope>NUCLEOTIDE SEQUENCE [LARGE SCALE GENOMIC DNA]</scope>
    <source>
        <strain evidence="2">cv. E1</strain>
        <tissue evidence="1">Leaf</tissue>
    </source>
</reference>
<evidence type="ECO:0000313" key="2">
    <source>
        <dbReference type="Proteomes" id="UP000828251"/>
    </source>
</evidence>
<protein>
    <submittedName>
        <fullName evidence="1">Uncharacterized protein</fullName>
    </submittedName>
</protein>
<dbReference type="AlphaFoldDB" id="A0A9D4AE30"/>
<proteinExistence type="predicted"/>
<organism evidence="1 2">
    <name type="scientific">Gossypium stocksii</name>
    <dbReference type="NCBI Taxonomy" id="47602"/>
    <lineage>
        <taxon>Eukaryota</taxon>
        <taxon>Viridiplantae</taxon>
        <taxon>Streptophyta</taxon>
        <taxon>Embryophyta</taxon>
        <taxon>Tracheophyta</taxon>
        <taxon>Spermatophyta</taxon>
        <taxon>Magnoliopsida</taxon>
        <taxon>eudicotyledons</taxon>
        <taxon>Gunneridae</taxon>
        <taxon>Pentapetalae</taxon>
        <taxon>rosids</taxon>
        <taxon>malvids</taxon>
        <taxon>Malvales</taxon>
        <taxon>Malvaceae</taxon>
        <taxon>Malvoideae</taxon>
        <taxon>Gossypium</taxon>
    </lineage>
</organism>
<dbReference type="Proteomes" id="UP000828251">
    <property type="component" value="Unassembled WGS sequence"/>
</dbReference>